<dbReference type="EMBL" id="BASX01000037">
    <property type="protein sequence ID" value="GAD45476.1"/>
    <property type="molecule type" value="Genomic_DNA"/>
</dbReference>
<sequence>MHFQTVEPHLFGSTVANVDRLIQELDSMISDRLEKEDWKAVNDDQFIKIQLIEIGANQPKQGRQITSMAIKAASLQSGESEEIANQLVKPSL</sequence>
<dbReference type="AlphaFoldDB" id="U2XZ01"/>
<comment type="caution">
    <text evidence="1">The sequence shown here is derived from an EMBL/GenBank/DDBJ whole genome shotgun (WGS) entry which is preliminary data.</text>
</comment>
<proteinExistence type="predicted"/>
<keyword evidence="2" id="KW-1185">Reference proteome</keyword>
<evidence type="ECO:0000313" key="1">
    <source>
        <dbReference type="EMBL" id="GAD45476.1"/>
    </source>
</evidence>
<gene>
    <name evidence="1" type="ORF">ANG5_2004</name>
</gene>
<reference evidence="1 2" key="1">
    <citation type="submission" date="2013-09" db="EMBL/GenBank/DDBJ databases">
        <title>Genome Sequences of seven clinical isolates and type strains of anginosus group streptococci.</title>
        <authorList>
            <person name="Maruyama F."/>
            <person name="Sakurai A."/>
            <person name="Ogura Y."/>
            <person name="Homma H."/>
            <person name="Takahashi N."/>
            <person name="Ohtsubo Y."/>
            <person name="Hoshino T."/>
            <person name="Okahashi N."/>
            <person name="Nakagawa I."/>
            <person name="Kimura S."/>
            <person name="Fujiwara T."/>
            <person name="Hayashi T."/>
            <person name="Shintani S."/>
        </authorList>
    </citation>
    <scope>NUCLEOTIDE SEQUENCE [LARGE SCALE GENOMIC DNA]</scope>
    <source>
        <strain evidence="2">CCUG46377</strain>
    </source>
</reference>
<evidence type="ECO:0000313" key="2">
    <source>
        <dbReference type="Proteomes" id="UP000016985"/>
    </source>
</evidence>
<organism evidence="1 2">
    <name type="scientific">Streptococcus constellatus subsp. pharyngis SK1060 = CCUG 46377</name>
    <dbReference type="NCBI Taxonomy" id="1035184"/>
    <lineage>
        <taxon>Bacteria</taxon>
        <taxon>Bacillati</taxon>
        <taxon>Bacillota</taxon>
        <taxon>Bacilli</taxon>
        <taxon>Lactobacillales</taxon>
        <taxon>Streptococcaceae</taxon>
        <taxon>Streptococcus</taxon>
        <taxon>Streptococcus anginosus group</taxon>
    </lineage>
</organism>
<accession>U2XZ01</accession>
<dbReference type="Proteomes" id="UP000016985">
    <property type="component" value="Unassembled WGS sequence"/>
</dbReference>
<name>U2XZ01_STRCV</name>
<protein>
    <submittedName>
        <fullName evidence="1">Uncharacterized protein</fullName>
    </submittedName>
</protein>